<dbReference type="GO" id="GO:0017061">
    <property type="term" value="F:S-methyl-5-thioadenosine phosphorylase activity"/>
    <property type="evidence" value="ECO:0007669"/>
    <property type="project" value="UniProtKB-EC"/>
</dbReference>
<dbReference type="KEGG" id="dmr:Deima_0024"/>
<keyword evidence="5" id="KW-0378">Hydrolase</keyword>
<comment type="catalytic activity">
    <reaction evidence="8">
        <text>adenosine + phosphate = alpha-D-ribose 1-phosphate + adenine</text>
        <dbReference type="Rhea" id="RHEA:27642"/>
        <dbReference type="ChEBI" id="CHEBI:16335"/>
        <dbReference type="ChEBI" id="CHEBI:16708"/>
        <dbReference type="ChEBI" id="CHEBI:43474"/>
        <dbReference type="ChEBI" id="CHEBI:57720"/>
        <dbReference type="EC" id="2.4.2.1"/>
    </reaction>
    <physiologicalReaction direction="left-to-right" evidence="8">
        <dbReference type="Rhea" id="RHEA:27643"/>
    </physiologicalReaction>
</comment>
<dbReference type="Proteomes" id="UP000008635">
    <property type="component" value="Chromosome"/>
</dbReference>
<evidence type="ECO:0000256" key="5">
    <source>
        <dbReference type="ARBA" id="ARBA00022801"/>
    </source>
</evidence>
<evidence type="ECO:0000256" key="6">
    <source>
        <dbReference type="ARBA" id="ARBA00022833"/>
    </source>
</evidence>
<reference evidence="12 13" key="1">
    <citation type="journal article" date="2011" name="Stand. Genomic Sci.">
        <title>Complete genome sequence of Deinococcus maricopensis type strain (LB-34).</title>
        <authorList>
            <person name="Pukall R."/>
            <person name="Zeytun A."/>
            <person name="Lucas S."/>
            <person name="Lapidus A."/>
            <person name="Hammon N."/>
            <person name="Deshpande S."/>
            <person name="Nolan M."/>
            <person name="Cheng J.F."/>
            <person name="Pitluck S."/>
            <person name="Liolios K."/>
            <person name="Pagani I."/>
            <person name="Mikhailova N."/>
            <person name="Ivanova N."/>
            <person name="Mavromatis K."/>
            <person name="Pati A."/>
            <person name="Tapia R."/>
            <person name="Han C."/>
            <person name="Goodwin L."/>
            <person name="Chen A."/>
            <person name="Palaniappan K."/>
            <person name="Land M."/>
            <person name="Hauser L."/>
            <person name="Chang Y.J."/>
            <person name="Jeffries C.D."/>
            <person name="Brambilla E.M."/>
            <person name="Rohde M."/>
            <person name="Goker M."/>
            <person name="Detter J.C."/>
            <person name="Woyke T."/>
            <person name="Bristow J."/>
            <person name="Eisen J.A."/>
            <person name="Markowitz V."/>
            <person name="Hugenholtz P."/>
            <person name="Kyrpides N.C."/>
            <person name="Klenk H.P."/>
        </authorList>
    </citation>
    <scope>NUCLEOTIDE SEQUENCE [LARGE SCALE GENOMIC DNA]</scope>
    <source>
        <strain evidence="13">DSM 21211 / LMG 22137 / NRRL B-23946 / LB-34</strain>
    </source>
</reference>
<evidence type="ECO:0000256" key="7">
    <source>
        <dbReference type="ARBA" id="ARBA00047989"/>
    </source>
</evidence>
<evidence type="ECO:0000256" key="2">
    <source>
        <dbReference type="ARBA" id="ARBA00007353"/>
    </source>
</evidence>
<reference evidence="13" key="2">
    <citation type="submission" date="2011-01" db="EMBL/GenBank/DDBJ databases">
        <title>The complete genome of Deinococcus maricopensis DSM 21211.</title>
        <authorList>
            <consortium name="US DOE Joint Genome Institute (JGI-PGF)"/>
            <person name="Lucas S."/>
            <person name="Copeland A."/>
            <person name="Lapidus A."/>
            <person name="Goodwin L."/>
            <person name="Pitluck S."/>
            <person name="Kyrpides N."/>
            <person name="Mavromatis K."/>
            <person name="Pagani I."/>
            <person name="Ivanova N."/>
            <person name="Ovchinnikova G."/>
            <person name="Zeytun A."/>
            <person name="Detter J.C."/>
            <person name="Han C."/>
            <person name="Land M."/>
            <person name="Hauser L."/>
            <person name="Markowitz V."/>
            <person name="Cheng J.-F."/>
            <person name="Hugenholtz P."/>
            <person name="Woyke T."/>
            <person name="Wu D."/>
            <person name="Pukall R."/>
            <person name="Gehrich-Schroeter G."/>
            <person name="Brambilla E."/>
            <person name="Klenk H.-P."/>
            <person name="Eisen J.A."/>
        </authorList>
    </citation>
    <scope>NUCLEOTIDE SEQUENCE [LARGE SCALE GENOMIC DNA]</scope>
    <source>
        <strain evidence="13">DSM 21211 / LMG 22137 / NRRL B-23946 / LB-34</strain>
    </source>
</reference>
<dbReference type="PANTHER" id="PTHR30616">
    <property type="entry name" value="UNCHARACTERIZED PROTEIN YFIH"/>
    <property type="match status" value="1"/>
</dbReference>
<dbReference type="GO" id="GO:0016787">
    <property type="term" value="F:hydrolase activity"/>
    <property type="evidence" value="ECO:0007669"/>
    <property type="project" value="UniProtKB-KW"/>
</dbReference>
<organism evidence="12 13">
    <name type="scientific">Deinococcus maricopensis (strain DSM 21211 / LMG 22137 / NRRL B-23946 / LB-34)</name>
    <dbReference type="NCBI Taxonomy" id="709986"/>
    <lineage>
        <taxon>Bacteria</taxon>
        <taxon>Thermotogati</taxon>
        <taxon>Deinococcota</taxon>
        <taxon>Deinococci</taxon>
        <taxon>Deinococcales</taxon>
        <taxon>Deinococcaceae</taxon>
        <taxon>Deinococcus</taxon>
    </lineage>
</organism>
<protein>
    <recommendedName>
        <fullName evidence="10">Purine nucleoside phosphorylase</fullName>
    </recommendedName>
</protein>
<feature type="region of interest" description="Disordered" evidence="11">
    <location>
        <begin position="243"/>
        <end position="271"/>
    </location>
</feature>
<dbReference type="CDD" id="cd16833">
    <property type="entry name" value="YfiH"/>
    <property type="match status" value="1"/>
</dbReference>
<dbReference type="InterPro" id="IPR011324">
    <property type="entry name" value="Cytotoxic_necrot_fac-like_cat"/>
</dbReference>
<dbReference type="GO" id="GO:0005507">
    <property type="term" value="F:copper ion binding"/>
    <property type="evidence" value="ECO:0007669"/>
    <property type="project" value="TreeGrafter"/>
</dbReference>
<dbReference type="STRING" id="709986.Deima_0024"/>
<dbReference type="eggNOG" id="COG1496">
    <property type="taxonomic scope" value="Bacteria"/>
</dbReference>
<evidence type="ECO:0000256" key="10">
    <source>
        <dbReference type="RuleBase" id="RU361274"/>
    </source>
</evidence>
<evidence type="ECO:0000256" key="8">
    <source>
        <dbReference type="ARBA" id="ARBA00048968"/>
    </source>
</evidence>
<evidence type="ECO:0000313" key="13">
    <source>
        <dbReference type="Proteomes" id="UP000008635"/>
    </source>
</evidence>
<comment type="catalytic activity">
    <reaction evidence="1">
        <text>inosine + phosphate = alpha-D-ribose 1-phosphate + hypoxanthine</text>
        <dbReference type="Rhea" id="RHEA:27646"/>
        <dbReference type="ChEBI" id="CHEBI:17368"/>
        <dbReference type="ChEBI" id="CHEBI:17596"/>
        <dbReference type="ChEBI" id="CHEBI:43474"/>
        <dbReference type="ChEBI" id="CHEBI:57720"/>
        <dbReference type="EC" id="2.4.2.1"/>
    </reaction>
    <physiologicalReaction direction="left-to-right" evidence="1">
        <dbReference type="Rhea" id="RHEA:27647"/>
    </physiologicalReaction>
</comment>
<dbReference type="InterPro" id="IPR003730">
    <property type="entry name" value="Cu_polyphenol_OxRdtase"/>
</dbReference>
<name>E8U3Z4_DEIML</name>
<dbReference type="NCBIfam" id="TIGR00726">
    <property type="entry name" value="peptidoglycan editing factor PgeF"/>
    <property type="match status" value="1"/>
</dbReference>
<dbReference type="OrthoDB" id="4279at2"/>
<comment type="catalytic activity">
    <reaction evidence="9">
        <text>S-methyl-5'-thioadenosine + phosphate = 5-(methylsulfanyl)-alpha-D-ribose 1-phosphate + adenine</text>
        <dbReference type="Rhea" id="RHEA:11852"/>
        <dbReference type="ChEBI" id="CHEBI:16708"/>
        <dbReference type="ChEBI" id="CHEBI:17509"/>
        <dbReference type="ChEBI" id="CHEBI:43474"/>
        <dbReference type="ChEBI" id="CHEBI:58533"/>
        <dbReference type="EC" id="2.4.2.28"/>
    </reaction>
    <physiologicalReaction direction="left-to-right" evidence="9">
        <dbReference type="Rhea" id="RHEA:11853"/>
    </physiologicalReaction>
</comment>
<evidence type="ECO:0000256" key="4">
    <source>
        <dbReference type="ARBA" id="ARBA00022723"/>
    </source>
</evidence>
<keyword evidence="6" id="KW-0862">Zinc</keyword>
<dbReference type="RefSeq" id="WP_013555193.1">
    <property type="nucleotide sequence ID" value="NC_014958.1"/>
</dbReference>
<keyword evidence="3" id="KW-0808">Transferase</keyword>
<dbReference type="SUPFAM" id="SSF64438">
    <property type="entry name" value="CNF1/YfiH-like putative cysteine hydrolases"/>
    <property type="match status" value="1"/>
</dbReference>
<dbReference type="Gene3D" id="3.60.140.10">
    <property type="entry name" value="CNF1/YfiH-like putative cysteine hydrolases"/>
    <property type="match status" value="1"/>
</dbReference>
<accession>E8U3Z4</accession>
<comment type="catalytic activity">
    <reaction evidence="7">
        <text>adenosine + H2O + H(+) = inosine + NH4(+)</text>
        <dbReference type="Rhea" id="RHEA:24408"/>
        <dbReference type="ChEBI" id="CHEBI:15377"/>
        <dbReference type="ChEBI" id="CHEBI:15378"/>
        <dbReference type="ChEBI" id="CHEBI:16335"/>
        <dbReference type="ChEBI" id="CHEBI:17596"/>
        <dbReference type="ChEBI" id="CHEBI:28938"/>
        <dbReference type="EC" id="3.5.4.4"/>
    </reaction>
    <physiologicalReaction direction="left-to-right" evidence="7">
        <dbReference type="Rhea" id="RHEA:24409"/>
    </physiologicalReaction>
</comment>
<proteinExistence type="inferred from homology"/>
<dbReference type="InterPro" id="IPR038371">
    <property type="entry name" value="Cu_polyphenol_OxRdtase_sf"/>
</dbReference>
<keyword evidence="13" id="KW-1185">Reference proteome</keyword>
<evidence type="ECO:0000313" key="12">
    <source>
        <dbReference type="EMBL" id="ADV65688.1"/>
    </source>
</evidence>
<evidence type="ECO:0000256" key="3">
    <source>
        <dbReference type="ARBA" id="ARBA00022679"/>
    </source>
</evidence>
<dbReference type="EMBL" id="CP002454">
    <property type="protein sequence ID" value="ADV65688.1"/>
    <property type="molecule type" value="Genomic_DNA"/>
</dbReference>
<dbReference type="PANTHER" id="PTHR30616:SF2">
    <property type="entry name" value="PURINE NUCLEOSIDE PHOSPHORYLASE LACC1"/>
    <property type="match status" value="1"/>
</dbReference>
<sequence>MTLHTDLMLLRSPHLTFPHAFSTRAGGVSSGPYAGLNLDDREDDAHSVAENRRRLTTQLGFTPARVASLTQVHGADVAVASAPGVHSGDAIVTAQPDLLLAIMTADCYPLLLEDAEAGVIGAAHAGWRGTVARIGARTIEAMTRLGARPERIRAAVGPGICGARYAVGEDVAAQFRAAGLGDALSGLQLDLARANTQVLVDAGVSASHLWVSGRCTTEPDFYSYRRDAGRTGRMWALIGRGGAEPHGVRRAPDPKMVGALDTHTSAGEGRA</sequence>
<evidence type="ECO:0000256" key="11">
    <source>
        <dbReference type="SAM" id="MobiDB-lite"/>
    </source>
</evidence>
<evidence type="ECO:0000256" key="9">
    <source>
        <dbReference type="ARBA" id="ARBA00049893"/>
    </source>
</evidence>
<dbReference type="Pfam" id="PF02578">
    <property type="entry name" value="Cu-oxidase_4"/>
    <property type="match status" value="1"/>
</dbReference>
<dbReference type="AlphaFoldDB" id="E8U3Z4"/>
<gene>
    <name evidence="12" type="ordered locus">Deima_0024</name>
</gene>
<dbReference type="HOGENOM" id="CLU_065784_2_0_0"/>
<keyword evidence="4" id="KW-0479">Metal-binding</keyword>
<comment type="similarity">
    <text evidence="2 10">Belongs to the purine nucleoside phosphorylase YfiH/LACC1 family.</text>
</comment>
<evidence type="ECO:0000256" key="1">
    <source>
        <dbReference type="ARBA" id="ARBA00000553"/>
    </source>
</evidence>